<dbReference type="STRING" id="6412.T1F1Y1"/>
<evidence type="ECO:0000313" key="2">
    <source>
        <dbReference type="EnsemblMetazoa" id="HelroP169448"/>
    </source>
</evidence>
<name>T1F1Y1_HELRO</name>
<dbReference type="Proteomes" id="UP000015101">
    <property type="component" value="Unassembled WGS sequence"/>
</dbReference>
<keyword evidence="3" id="KW-1185">Reference proteome</keyword>
<dbReference type="EMBL" id="AMQM01003288">
    <property type="status" value="NOT_ANNOTATED_CDS"/>
    <property type="molecule type" value="Genomic_DNA"/>
</dbReference>
<evidence type="ECO:0008006" key="4">
    <source>
        <dbReference type="Google" id="ProtNLM"/>
    </source>
</evidence>
<reference evidence="1 3" key="2">
    <citation type="journal article" date="2013" name="Nature">
        <title>Insights into bilaterian evolution from three spiralian genomes.</title>
        <authorList>
            <person name="Simakov O."/>
            <person name="Marletaz F."/>
            <person name="Cho S.J."/>
            <person name="Edsinger-Gonzales E."/>
            <person name="Havlak P."/>
            <person name="Hellsten U."/>
            <person name="Kuo D.H."/>
            <person name="Larsson T."/>
            <person name="Lv J."/>
            <person name="Arendt D."/>
            <person name="Savage R."/>
            <person name="Osoegawa K."/>
            <person name="de Jong P."/>
            <person name="Grimwood J."/>
            <person name="Chapman J.A."/>
            <person name="Shapiro H."/>
            <person name="Aerts A."/>
            <person name="Otillar R.P."/>
            <person name="Terry A.Y."/>
            <person name="Boore J.L."/>
            <person name="Grigoriev I.V."/>
            <person name="Lindberg D.R."/>
            <person name="Seaver E.C."/>
            <person name="Weisblat D.A."/>
            <person name="Putnam N.H."/>
            <person name="Rokhsar D.S."/>
        </authorList>
    </citation>
    <scope>NUCLEOTIDE SEQUENCE</scope>
</reference>
<accession>T1F1Y1</accession>
<dbReference type="PANTHER" id="PTHR14716:SF0">
    <property type="entry name" value="CILIA- AND FLAGELLA-ASSOCIATED PROTEIN 69"/>
    <property type="match status" value="1"/>
</dbReference>
<dbReference type="AlphaFoldDB" id="T1F1Y1"/>
<dbReference type="InParanoid" id="T1F1Y1"/>
<gene>
    <name evidence="2" type="primary">20202831</name>
    <name evidence="1" type="ORF">HELRODRAFT_169448</name>
</gene>
<dbReference type="EnsemblMetazoa" id="HelroT169448">
    <property type="protein sequence ID" value="HelroP169448"/>
    <property type="gene ID" value="HelroG169448"/>
</dbReference>
<reference evidence="2" key="3">
    <citation type="submission" date="2015-06" db="UniProtKB">
        <authorList>
            <consortium name="EnsemblMetazoa"/>
        </authorList>
    </citation>
    <scope>IDENTIFICATION</scope>
</reference>
<protein>
    <recommendedName>
        <fullName evidence="4">BMERB domain-containing protein</fullName>
    </recommendedName>
</protein>
<sequence>MCNEDQITMVVIQHYMDCKESEVMKEVMEELSEEGTQPIGPDGEAMHLVMSIIDMKHDRLIREQKTLVECIKDRDAWQEELYYDELRRLKCDEDKVKMQFNEMLLRTSNHDELKKSKEAKRGESMKKKNYKALNDDYDRLNITVS</sequence>
<dbReference type="GeneID" id="20202831"/>
<organism evidence="2 3">
    <name type="scientific">Helobdella robusta</name>
    <name type="common">Californian leech</name>
    <dbReference type="NCBI Taxonomy" id="6412"/>
    <lineage>
        <taxon>Eukaryota</taxon>
        <taxon>Metazoa</taxon>
        <taxon>Spiralia</taxon>
        <taxon>Lophotrochozoa</taxon>
        <taxon>Annelida</taxon>
        <taxon>Clitellata</taxon>
        <taxon>Hirudinea</taxon>
        <taxon>Rhynchobdellida</taxon>
        <taxon>Glossiphoniidae</taxon>
        <taxon>Helobdella</taxon>
    </lineage>
</organism>
<dbReference type="EMBL" id="KB096080">
    <property type="protein sequence ID" value="ESO08573.1"/>
    <property type="molecule type" value="Genomic_DNA"/>
</dbReference>
<reference evidence="3" key="1">
    <citation type="submission" date="2012-12" db="EMBL/GenBank/DDBJ databases">
        <authorList>
            <person name="Hellsten U."/>
            <person name="Grimwood J."/>
            <person name="Chapman J.A."/>
            <person name="Shapiro H."/>
            <person name="Aerts A."/>
            <person name="Otillar R.P."/>
            <person name="Terry A.Y."/>
            <person name="Boore J.L."/>
            <person name="Simakov O."/>
            <person name="Marletaz F."/>
            <person name="Cho S.-J."/>
            <person name="Edsinger-Gonzales E."/>
            <person name="Havlak P."/>
            <person name="Kuo D.-H."/>
            <person name="Larsson T."/>
            <person name="Lv J."/>
            <person name="Arendt D."/>
            <person name="Savage R."/>
            <person name="Osoegawa K."/>
            <person name="de Jong P."/>
            <person name="Lindberg D.R."/>
            <person name="Seaver E.C."/>
            <person name="Weisblat D.A."/>
            <person name="Putnam N.H."/>
            <person name="Grigoriev I.V."/>
            <person name="Rokhsar D.S."/>
        </authorList>
    </citation>
    <scope>NUCLEOTIDE SEQUENCE</scope>
</reference>
<evidence type="ECO:0000313" key="3">
    <source>
        <dbReference type="Proteomes" id="UP000015101"/>
    </source>
</evidence>
<dbReference type="KEGG" id="hro:HELRODRAFT_169448"/>
<evidence type="ECO:0000313" key="1">
    <source>
        <dbReference type="EMBL" id="ESO08573.1"/>
    </source>
</evidence>
<dbReference type="OMA" id="YMDCKES"/>
<proteinExistence type="predicted"/>
<dbReference type="CTD" id="20202831"/>
<dbReference type="PANTHER" id="PTHR14716">
    <property type="entry name" value="CILIA- AND FLAGELLA-ASSOCIATED PROTEIN 69"/>
    <property type="match status" value="1"/>
</dbReference>
<dbReference type="InterPro" id="IPR048732">
    <property type="entry name" value="CFA69"/>
</dbReference>
<dbReference type="HOGENOM" id="CLU_1788938_0_0_1"/>
<dbReference type="RefSeq" id="XP_009013503.1">
    <property type="nucleotide sequence ID" value="XM_009015255.1"/>
</dbReference>